<reference evidence="3 4" key="1">
    <citation type="submission" date="2017-09" db="EMBL/GenBank/DDBJ databases">
        <authorList>
            <consortium name="International Durum Wheat Genome Sequencing Consortium (IDWGSC)"/>
            <person name="Milanesi L."/>
        </authorList>
    </citation>
    <scope>NUCLEOTIDE SEQUENCE [LARGE SCALE GENOMIC DNA]</scope>
    <source>
        <strain evidence="4">cv. Svevo</strain>
    </source>
</reference>
<feature type="domain" description="Disease resistance R13L4/SHOC-2-like LRR" evidence="2">
    <location>
        <begin position="3"/>
        <end position="156"/>
    </location>
</feature>
<evidence type="ECO:0000313" key="3">
    <source>
        <dbReference type="EMBL" id="VAI93783.1"/>
    </source>
</evidence>
<dbReference type="AlphaFoldDB" id="A0A9R1C658"/>
<dbReference type="Proteomes" id="UP000324705">
    <property type="component" value="Chromosome 7B"/>
</dbReference>
<keyword evidence="1" id="KW-0677">Repeat</keyword>
<protein>
    <recommendedName>
        <fullName evidence="2">Disease resistance R13L4/SHOC-2-like LRR domain-containing protein</fullName>
    </recommendedName>
</protein>
<dbReference type="Gene3D" id="3.80.10.10">
    <property type="entry name" value="Ribonuclease Inhibitor"/>
    <property type="match status" value="1"/>
</dbReference>
<evidence type="ECO:0000256" key="1">
    <source>
        <dbReference type="ARBA" id="ARBA00022737"/>
    </source>
</evidence>
<evidence type="ECO:0000313" key="4">
    <source>
        <dbReference type="Proteomes" id="UP000324705"/>
    </source>
</evidence>
<sequence length="180" mass="20324">MVMYLGLMNQLTTFSLSMTTIPAEMITIFANMPHLVDIYLGKFGVLEKLPTEFPRSLRCLYLTAVVMKQDPMPVLEKLPCLVVLMLGGYEGQTMSCSAQGFPRLQELQLVKFSMEKWGVEEGTMPKLCRLTLCVCRKLSRLPEGLLHLVSLNHLVLECVPLISEDDTTLNELKQKRCKVA</sequence>
<gene>
    <name evidence="3" type="ORF">TRITD_7Bv1G225910</name>
</gene>
<dbReference type="InterPro" id="IPR032675">
    <property type="entry name" value="LRR_dom_sf"/>
</dbReference>
<accession>A0A9R1C658</accession>
<keyword evidence="4" id="KW-1185">Reference proteome</keyword>
<dbReference type="InterPro" id="IPR055414">
    <property type="entry name" value="LRR_R13L4/SHOC2-like"/>
</dbReference>
<name>A0A9R1C658_TRITD</name>
<dbReference type="PANTHER" id="PTHR15140:SF37">
    <property type="entry name" value="UBIQUITIN-LIKE DOMAIN-CONTAINING PROTEIN"/>
    <property type="match status" value="1"/>
</dbReference>
<proteinExistence type="predicted"/>
<dbReference type="EMBL" id="LT934124">
    <property type="protein sequence ID" value="VAI93783.1"/>
    <property type="molecule type" value="Genomic_DNA"/>
</dbReference>
<dbReference type="Pfam" id="PF23598">
    <property type="entry name" value="LRR_14"/>
    <property type="match status" value="1"/>
</dbReference>
<dbReference type="SUPFAM" id="SSF52058">
    <property type="entry name" value="L domain-like"/>
    <property type="match status" value="1"/>
</dbReference>
<dbReference type="PANTHER" id="PTHR15140">
    <property type="entry name" value="TUBULIN-SPECIFIC CHAPERONE E"/>
    <property type="match status" value="1"/>
</dbReference>
<dbReference type="Gramene" id="TRITD7Bv1G225910.1">
    <property type="protein sequence ID" value="TRITD7Bv1G225910.1"/>
    <property type="gene ID" value="TRITD7Bv1G225910"/>
</dbReference>
<evidence type="ECO:0000259" key="2">
    <source>
        <dbReference type="Pfam" id="PF23598"/>
    </source>
</evidence>
<organism evidence="3 4">
    <name type="scientific">Triticum turgidum subsp. durum</name>
    <name type="common">Durum wheat</name>
    <name type="synonym">Triticum durum</name>
    <dbReference type="NCBI Taxonomy" id="4567"/>
    <lineage>
        <taxon>Eukaryota</taxon>
        <taxon>Viridiplantae</taxon>
        <taxon>Streptophyta</taxon>
        <taxon>Embryophyta</taxon>
        <taxon>Tracheophyta</taxon>
        <taxon>Spermatophyta</taxon>
        <taxon>Magnoliopsida</taxon>
        <taxon>Liliopsida</taxon>
        <taxon>Poales</taxon>
        <taxon>Poaceae</taxon>
        <taxon>BOP clade</taxon>
        <taxon>Pooideae</taxon>
        <taxon>Triticodae</taxon>
        <taxon>Triticeae</taxon>
        <taxon>Triticinae</taxon>
        <taxon>Triticum</taxon>
    </lineage>
</organism>